<organism evidence="5">
    <name type="scientific">hydrothermal vent metagenome</name>
    <dbReference type="NCBI Taxonomy" id="652676"/>
    <lineage>
        <taxon>unclassified sequences</taxon>
        <taxon>metagenomes</taxon>
        <taxon>ecological metagenomes</taxon>
    </lineage>
</organism>
<dbReference type="InterPro" id="IPR036388">
    <property type="entry name" value="WH-like_DNA-bd_sf"/>
</dbReference>
<dbReference type="PANTHER" id="PTHR33204">
    <property type="entry name" value="TRANSCRIPTIONAL REGULATOR, MARR FAMILY"/>
    <property type="match status" value="1"/>
</dbReference>
<protein>
    <recommendedName>
        <fullName evidence="4">HTH hxlR-type domain-containing protein</fullName>
    </recommendedName>
</protein>
<dbReference type="InterPro" id="IPR036390">
    <property type="entry name" value="WH_DNA-bd_sf"/>
</dbReference>
<accession>A0A3B0YS59</accession>
<keyword evidence="1" id="KW-0805">Transcription regulation</keyword>
<gene>
    <name evidence="5" type="ORF">MNBD_GAMMA16-1220</name>
</gene>
<keyword evidence="3" id="KW-0804">Transcription</keyword>
<reference evidence="5" key="1">
    <citation type="submission" date="2018-06" db="EMBL/GenBank/DDBJ databases">
        <authorList>
            <person name="Zhirakovskaya E."/>
        </authorList>
    </citation>
    <scope>NUCLEOTIDE SEQUENCE</scope>
</reference>
<feature type="domain" description="HTH hxlR-type" evidence="4">
    <location>
        <begin position="1"/>
        <end position="83"/>
    </location>
</feature>
<evidence type="ECO:0000256" key="3">
    <source>
        <dbReference type="ARBA" id="ARBA00023163"/>
    </source>
</evidence>
<evidence type="ECO:0000313" key="5">
    <source>
        <dbReference type="EMBL" id="VAW83715.1"/>
    </source>
</evidence>
<evidence type="ECO:0000256" key="1">
    <source>
        <dbReference type="ARBA" id="ARBA00023015"/>
    </source>
</evidence>
<dbReference type="EMBL" id="UOFO01000022">
    <property type="protein sequence ID" value="VAW83715.1"/>
    <property type="molecule type" value="Genomic_DNA"/>
</dbReference>
<evidence type="ECO:0000256" key="2">
    <source>
        <dbReference type="ARBA" id="ARBA00023125"/>
    </source>
</evidence>
<dbReference type="PANTHER" id="PTHR33204:SF37">
    <property type="entry name" value="HTH-TYPE TRANSCRIPTIONAL REGULATOR YODB"/>
    <property type="match status" value="1"/>
</dbReference>
<sequence length="83" mass="9542">MEIFFFLKDKPLYFGELKRSLGSVSAKVLTARLRELEQRGVIERSVLEGTSPNVEYKISDLGQELIPILNLFSEISQRLKDKL</sequence>
<evidence type="ECO:0000259" key="4">
    <source>
        <dbReference type="PROSITE" id="PS51118"/>
    </source>
</evidence>
<dbReference type="Pfam" id="PF01638">
    <property type="entry name" value="HxlR"/>
    <property type="match status" value="1"/>
</dbReference>
<dbReference type="PROSITE" id="PS51118">
    <property type="entry name" value="HTH_HXLR"/>
    <property type="match status" value="1"/>
</dbReference>
<dbReference type="GO" id="GO:0003677">
    <property type="term" value="F:DNA binding"/>
    <property type="evidence" value="ECO:0007669"/>
    <property type="project" value="UniProtKB-KW"/>
</dbReference>
<name>A0A3B0YS59_9ZZZZ</name>
<dbReference type="InterPro" id="IPR002577">
    <property type="entry name" value="HTH_HxlR"/>
</dbReference>
<dbReference type="AlphaFoldDB" id="A0A3B0YS59"/>
<proteinExistence type="predicted"/>
<dbReference type="Gene3D" id="1.10.10.10">
    <property type="entry name" value="Winged helix-like DNA-binding domain superfamily/Winged helix DNA-binding domain"/>
    <property type="match status" value="1"/>
</dbReference>
<dbReference type="SUPFAM" id="SSF46785">
    <property type="entry name" value="Winged helix' DNA-binding domain"/>
    <property type="match status" value="1"/>
</dbReference>
<keyword evidence="2" id="KW-0238">DNA-binding</keyword>